<evidence type="ECO:0008006" key="3">
    <source>
        <dbReference type="Google" id="ProtNLM"/>
    </source>
</evidence>
<organism evidence="1 2">
    <name type="scientific">Flavobacterium hankyongi</name>
    <dbReference type="NCBI Taxonomy" id="1176532"/>
    <lineage>
        <taxon>Bacteria</taxon>
        <taxon>Pseudomonadati</taxon>
        <taxon>Bacteroidota</taxon>
        <taxon>Flavobacteriia</taxon>
        <taxon>Flavobacteriales</taxon>
        <taxon>Flavobacteriaceae</taxon>
        <taxon>Flavobacterium</taxon>
    </lineage>
</organism>
<dbReference type="EMBL" id="BAABIP010000011">
    <property type="protein sequence ID" value="GAA4765861.1"/>
    <property type="molecule type" value="Genomic_DNA"/>
</dbReference>
<reference evidence="2" key="1">
    <citation type="journal article" date="2019" name="Int. J. Syst. Evol. Microbiol.">
        <title>The Global Catalogue of Microorganisms (GCM) 10K type strain sequencing project: providing services to taxonomists for standard genome sequencing and annotation.</title>
        <authorList>
            <consortium name="The Broad Institute Genomics Platform"/>
            <consortium name="The Broad Institute Genome Sequencing Center for Infectious Disease"/>
            <person name="Wu L."/>
            <person name="Ma J."/>
        </authorList>
    </citation>
    <scope>NUCLEOTIDE SEQUENCE [LARGE SCALE GENOMIC DNA]</scope>
    <source>
        <strain evidence="2">JCM 18198</strain>
    </source>
</reference>
<keyword evidence="2" id="KW-1185">Reference proteome</keyword>
<evidence type="ECO:0000313" key="1">
    <source>
        <dbReference type="EMBL" id="GAA4765861.1"/>
    </source>
</evidence>
<dbReference type="RefSeq" id="WP_264543530.1">
    <property type="nucleotide sequence ID" value="NZ_BAABIP010000011.1"/>
</dbReference>
<gene>
    <name evidence="1" type="ORF">GCM10023230_14380</name>
</gene>
<comment type="caution">
    <text evidence="1">The sequence shown here is derived from an EMBL/GenBank/DDBJ whole genome shotgun (WGS) entry which is preliminary data.</text>
</comment>
<name>A0ABP8ZU18_9FLAO</name>
<accession>A0ABP8ZU18</accession>
<proteinExistence type="predicted"/>
<protein>
    <recommendedName>
        <fullName evidence="3">CBM-cenC domain-containing protein</fullName>
    </recommendedName>
</protein>
<sequence>MKNFLLTAAFILIGELLYAQTNFDQAKENETKKWAWSHSNLGSGLSLNYFFEKDQTYEITFWVKTSSNVSKPNKKVLQSTINIRTASNTSYDKFEYTLPNFTEYSEVVWSQKAGEKFNQWQQKKIYFTPTYNNLQLWLYPLMTANANDNGGARIEMEIDNIVIKKSSDKHFSLSSL</sequence>
<evidence type="ECO:0000313" key="2">
    <source>
        <dbReference type="Proteomes" id="UP001500141"/>
    </source>
</evidence>
<dbReference type="Gene3D" id="2.60.120.260">
    <property type="entry name" value="Galactose-binding domain-like"/>
    <property type="match status" value="1"/>
</dbReference>
<dbReference type="Proteomes" id="UP001500141">
    <property type="component" value="Unassembled WGS sequence"/>
</dbReference>